<dbReference type="PANTHER" id="PTHR30537:SF26">
    <property type="entry name" value="GLYCINE CLEAVAGE SYSTEM TRANSCRIPTIONAL ACTIVATOR"/>
    <property type="match status" value="1"/>
</dbReference>
<dbReference type="InterPro" id="IPR000847">
    <property type="entry name" value="LysR_HTH_N"/>
</dbReference>
<dbReference type="InterPro" id="IPR036390">
    <property type="entry name" value="WH_DNA-bd_sf"/>
</dbReference>
<keyword evidence="4" id="KW-0804">Transcription</keyword>
<evidence type="ECO:0000256" key="2">
    <source>
        <dbReference type="ARBA" id="ARBA00023015"/>
    </source>
</evidence>
<dbReference type="RefSeq" id="WP_060739536.1">
    <property type="nucleotide sequence ID" value="NZ_CP012831.1"/>
</dbReference>
<proteinExistence type="inferred from homology"/>
<dbReference type="InterPro" id="IPR005119">
    <property type="entry name" value="LysR_subst-bd"/>
</dbReference>
<dbReference type="OrthoDB" id="5526340at2"/>
<dbReference type="PANTHER" id="PTHR30537">
    <property type="entry name" value="HTH-TYPE TRANSCRIPTIONAL REGULATOR"/>
    <property type="match status" value="1"/>
</dbReference>
<evidence type="ECO:0000313" key="7">
    <source>
        <dbReference type="Proteomes" id="UP000059425"/>
    </source>
</evidence>
<dbReference type="InterPro" id="IPR058163">
    <property type="entry name" value="LysR-type_TF_proteobact-type"/>
</dbReference>
<dbReference type="Proteomes" id="UP000059425">
    <property type="component" value="Chromosome"/>
</dbReference>
<keyword evidence="3" id="KW-0238">DNA-binding</keyword>
<dbReference type="Gene3D" id="1.10.10.10">
    <property type="entry name" value="Winged helix-like DNA-binding domain superfamily/Winged helix DNA-binding domain"/>
    <property type="match status" value="1"/>
</dbReference>
<accession>A0A0N9WTZ1</accession>
<dbReference type="EMBL" id="CP012831">
    <property type="protein sequence ID" value="ALI06993.1"/>
    <property type="molecule type" value="Genomic_DNA"/>
</dbReference>
<dbReference type="Pfam" id="PF03466">
    <property type="entry name" value="LysR_substrate"/>
    <property type="match status" value="1"/>
</dbReference>
<dbReference type="Pfam" id="PF00126">
    <property type="entry name" value="HTH_1"/>
    <property type="match status" value="1"/>
</dbReference>
<reference evidence="7" key="1">
    <citation type="submission" date="2015-09" db="EMBL/GenBank/DDBJ databases">
        <title>Whole genome sequence of Pseudomonas fluorescens FW300-N2C3.</title>
        <authorList>
            <person name="Ray J."/>
            <person name="Melnyk R."/>
            <person name="Deutschbauer A."/>
        </authorList>
    </citation>
    <scope>NUCLEOTIDE SEQUENCE [LARGE SCALE GENOMIC DNA]</scope>
    <source>
        <strain evidence="7">FW300-N2C3</strain>
    </source>
</reference>
<evidence type="ECO:0000313" key="6">
    <source>
        <dbReference type="EMBL" id="ALI06993.1"/>
    </source>
</evidence>
<dbReference type="SUPFAM" id="SSF46785">
    <property type="entry name" value="Winged helix' DNA-binding domain"/>
    <property type="match status" value="1"/>
</dbReference>
<dbReference type="FunFam" id="1.10.10.10:FF:000001">
    <property type="entry name" value="LysR family transcriptional regulator"/>
    <property type="match status" value="1"/>
</dbReference>
<dbReference type="PRINTS" id="PR00039">
    <property type="entry name" value="HTHLYSR"/>
</dbReference>
<dbReference type="PROSITE" id="PS50931">
    <property type="entry name" value="HTH_LYSR"/>
    <property type="match status" value="1"/>
</dbReference>
<organism evidence="6 7">
    <name type="scientific">Pseudomonas fluorescens</name>
    <dbReference type="NCBI Taxonomy" id="294"/>
    <lineage>
        <taxon>Bacteria</taxon>
        <taxon>Pseudomonadati</taxon>
        <taxon>Pseudomonadota</taxon>
        <taxon>Gammaproteobacteria</taxon>
        <taxon>Pseudomonadales</taxon>
        <taxon>Pseudomonadaceae</taxon>
        <taxon>Pseudomonas</taxon>
    </lineage>
</organism>
<sequence>MVKHIDPDLTLLKMPSLKAVKSFVAAAKYQSFTRAAEALCVTQAAISRQIRELETYLGVELFRRVGRAVELTEAGAIFFDAAQMSFVNISQAAERIRTHNAGKRVLTLCCSPAFSALWLAAKLPAFFSQNPDIDLNLITTQNFLSMEPGIRPDIFITKMARIQDGYRSYPLFHDVIYPVCTPQYRDAHPELSSLEGLRNGVLLNLSPYGRSQVAEHVDWNVWFAFHNVNLDERPHDSPHVLNANDYNLIISMVLTHQGVSLGWNHLVTKLIDDGLLVRPVAEEVVLKESQHYLTFREDREHDEACCRFRDWVLSQFE</sequence>
<reference evidence="6 7" key="2">
    <citation type="journal article" date="2018" name="Nature">
        <title>Mutant phenotypes for thousands of bacterial genes of unknown function.</title>
        <authorList>
            <person name="Price M.N."/>
            <person name="Wetmore K.M."/>
            <person name="Waters R.J."/>
            <person name="Callaghan M."/>
            <person name="Ray J."/>
            <person name="Liu H."/>
            <person name="Kuehl J.V."/>
            <person name="Melnyk R.A."/>
            <person name="Lamson J.S."/>
            <person name="Suh Y."/>
            <person name="Carlson H.K."/>
            <person name="Esquivel Z."/>
            <person name="Sadeeshkumar H."/>
            <person name="Chakraborty R."/>
            <person name="Zane G.M."/>
            <person name="Rubin B.E."/>
            <person name="Wall J.D."/>
            <person name="Visel A."/>
            <person name="Bristow J."/>
            <person name="Blow M.J."/>
            <person name="Arkin A.P."/>
            <person name="Deutschbauer A.M."/>
        </authorList>
    </citation>
    <scope>NUCLEOTIDE SEQUENCE [LARGE SCALE GENOMIC DNA]</scope>
    <source>
        <strain evidence="6 7">FW300-N2C3</strain>
    </source>
</reference>
<dbReference type="InterPro" id="IPR036388">
    <property type="entry name" value="WH-like_DNA-bd_sf"/>
</dbReference>
<dbReference type="AlphaFoldDB" id="A0A0N9WTZ1"/>
<feature type="domain" description="HTH lysR-type" evidence="5">
    <location>
        <begin position="15"/>
        <end position="72"/>
    </location>
</feature>
<protein>
    <submittedName>
        <fullName evidence="6">LysR family transcriptional regulator</fullName>
    </submittedName>
</protein>
<dbReference type="GO" id="GO:0003700">
    <property type="term" value="F:DNA-binding transcription factor activity"/>
    <property type="evidence" value="ECO:0007669"/>
    <property type="project" value="InterPro"/>
</dbReference>
<comment type="similarity">
    <text evidence="1">Belongs to the LysR transcriptional regulatory family.</text>
</comment>
<evidence type="ECO:0000259" key="5">
    <source>
        <dbReference type="PROSITE" id="PS50931"/>
    </source>
</evidence>
<name>A0A0N9WTZ1_PSEFL</name>
<dbReference type="SUPFAM" id="SSF53850">
    <property type="entry name" value="Periplasmic binding protein-like II"/>
    <property type="match status" value="1"/>
</dbReference>
<dbReference type="GO" id="GO:0043565">
    <property type="term" value="F:sequence-specific DNA binding"/>
    <property type="evidence" value="ECO:0007669"/>
    <property type="project" value="TreeGrafter"/>
</dbReference>
<dbReference type="GO" id="GO:0006351">
    <property type="term" value="P:DNA-templated transcription"/>
    <property type="evidence" value="ECO:0007669"/>
    <property type="project" value="TreeGrafter"/>
</dbReference>
<evidence type="ECO:0000256" key="3">
    <source>
        <dbReference type="ARBA" id="ARBA00023125"/>
    </source>
</evidence>
<evidence type="ECO:0000256" key="4">
    <source>
        <dbReference type="ARBA" id="ARBA00023163"/>
    </source>
</evidence>
<gene>
    <name evidence="6" type="ORF">AO356_09280</name>
</gene>
<dbReference type="Gene3D" id="3.40.190.10">
    <property type="entry name" value="Periplasmic binding protein-like II"/>
    <property type="match status" value="2"/>
</dbReference>
<keyword evidence="2" id="KW-0805">Transcription regulation</keyword>
<evidence type="ECO:0000256" key="1">
    <source>
        <dbReference type="ARBA" id="ARBA00009437"/>
    </source>
</evidence>